<dbReference type="AlphaFoldDB" id="A0A9D2S7F5"/>
<dbReference type="Proteomes" id="UP000824211">
    <property type="component" value="Unassembled WGS sequence"/>
</dbReference>
<name>A0A9D2S7F5_9FIRM</name>
<proteinExistence type="predicted"/>
<comment type="caution">
    <text evidence="2">The sequence shown here is derived from an EMBL/GenBank/DDBJ whole genome shotgun (WGS) entry which is preliminary data.</text>
</comment>
<accession>A0A9D2S7F5</accession>
<organism evidence="2 3">
    <name type="scientific">Candidatus Faecalibacterium faecipullorum</name>
    <dbReference type="NCBI Taxonomy" id="2838578"/>
    <lineage>
        <taxon>Bacteria</taxon>
        <taxon>Bacillati</taxon>
        <taxon>Bacillota</taxon>
        <taxon>Clostridia</taxon>
        <taxon>Eubacteriales</taxon>
        <taxon>Oscillospiraceae</taxon>
        <taxon>Faecalibacterium</taxon>
    </lineage>
</organism>
<keyword evidence="1" id="KW-1133">Transmembrane helix</keyword>
<sequence>MVNIASLAQTLPIMLIGMVGIFLVISVIILVVMLLGKLTGKQ</sequence>
<reference evidence="2" key="1">
    <citation type="journal article" date="2021" name="PeerJ">
        <title>Extensive microbial diversity within the chicken gut microbiome revealed by metagenomics and culture.</title>
        <authorList>
            <person name="Gilroy R."/>
            <person name="Ravi A."/>
            <person name="Getino M."/>
            <person name="Pursley I."/>
            <person name="Horton D.L."/>
            <person name="Alikhan N.F."/>
            <person name="Baker D."/>
            <person name="Gharbi K."/>
            <person name="Hall N."/>
            <person name="Watson M."/>
            <person name="Adriaenssens E.M."/>
            <person name="Foster-Nyarko E."/>
            <person name="Jarju S."/>
            <person name="Secka A."/>
            <person name="Antonio M."/>
            <person name="Oren A."/>
            <person name="Chaudhuri R.R."/>
            <person name="La Ragione R."/>
            <person name="Hildebrand F."/>
            <person name="Pallen M.J."/>
        </authorList>
    </citation>
    <scope>NUCLEOTIDE SEQUENCE</scope>
    <source>
        <strain evidence="2">ChiHjej9B8-13557</strain>
    </source>
</reference>
<gene>
    <name evidence="2" type="ORF">H9771_04240</name>
</gene>
<reference evidence="2" key="2">
    <citation type="submission" date="2021-04" db="EMBL/GenBank/DDBJ databases">
        <authorList>
            <person name="Gilroy R."/>
        </authorList>
    </citation>
    <scope>NUCLEOTIDE SEQUENCE</scope>
    <source>
        <strain evidence="2">ChiHjej9B8-13557</strain>
    </source>
</reference>
<evidence type="ECO:0000313" key="2">
    <source>
        <dbReference type="EMBL" id="HJB58859.1"/>
    </source>
</evidence>
<keyword evidence="1" id="KW-0812">Transmembrane</keyword>
<protein>
    <submittedName>
        <fullName evidence="2">Oxaloacetate decarboxylase</fullName>
    </submittedName>
</protein>
<keyword evidence="1" id="KW-0472">Membrane</keyword>
<dbReference type="EMBL" id="DWXX01000076">
    <property type="protein sequence ID" value="HJB58859.1"/>
    <property type="molecule type" value="Genomic_DNA"/>
</dbReference>
<evidence type="ECO:0000256" key="1">
    <source>
        <dbReference type="SAM" id="Phobius"/>
    </source>
</evidence>
<dbReference type="NCBIfam" id="NF040909">
    <property type="entry name" value="OadG_rel_small"/>
    <property type="match status" value="1"/>
</dbReference>
<evidence type="ECO:0000313" key="3">
    <source>
        <dbReference type="Proteomes" id="UP000824211"/>
    </source>
</evidence>
<feature type="transmembrane region" description="Helical" evidence="1">
    <location>
        <begin position="12"/>
        <end position="36"/>
    </location>
</feature>